<dbReference type="RefSeq" id="WP_145246132.1">
    <property type="nucleotide sequence ID" value="NZ_CP036278.1"/>
</dbReference>
<dbReference type="NCBIfam" id="TIGR00739">
    <property type="entry name" value="yajC"/>
    <property type="match status" value="1"/>
</dbReference>
<dbReference type="AlphaFoldDB" id="A0A518AKK4"/>
<feature type="transmembrane region" description="Helical" evidence="11">
    <location>
        <begin position="31"/>
        <end position="52"/>
    </location>
</feature>
<dbReference type="InterPro" id="IPR003849">
    <property type="entry name" value="Preprotein_translocase_YajC"/>
</dbReference>
<dbReference type="OrthoDB" id="9800132at2"/>
<accession>A0A518AKK4</accession>
<sequence>MDWFSSIVLLAQEAANAPAAADGNKDAPSLFSSPMILITLLFAAFYVIVLLPQRREQDKRTRMLEAIKETDKVITSGGMFGTVTNIQKDTGRVTLRVDDNNGTKIKVSLASIAQVLGDDKAEGEN</sequence>
<gene>
    <name evidence="12" type="ORF">Pan181_14400</name>
</gene>
<evidence type="ECO:0000256" key="6">
    <source>
        <dbReference type="ARBA" id="ARBA00022692"/>
    </source>
</evidence>
<dbReference type="EMBL" id="CP036278">
    <property type="protein sequence ID" value="QDU55253.1"/>
    <property type="molecule type" value="Genomic_DNA"/>
</dbReference>
<dbReference type="Pfam" id="PF02699">
    <property type="entry name" value="YajC"/>
    <property type="match status" value="1"/>
</dbReference>
<dbReference type="Proteomes" id="UP000315750">
    <property type="component" value="Chromosome"/>
</dbReference>
<reference evidence="12 13" key="1">
    <citation type="submission" date="2019-02" db="EMBL/GenBank/DDBJ databases">
        <title>Deep-cultivation of Planctomycetes and their phenomic and genomic characterization uncovers novel biology.</title>
        <authorList>
            <person name="Wiegand S."/>
            <person name="Jogler M."/>
            <person name="Boedeker C."/>
            <person name="Pinto D."/>
            <person name="Vollmers J."/>
            <person name="Rivas-Marin E."/>
            <person name="Kohn T."/>
            <person name="Peeters S.H."/>
            <person name="Heuer A."/>
            <person name="Rast P."/>
            <person name="Oberbeckmann S."/>
            <person name="Bunk B."/>
            <person name="Jeske O."/>
            <person name="Meyerdierks A."/>
            <person name="Storesund J.E."/>
            <person name="Kallscheuer N."/>
            <person name="Luecker S."/>
            <person name="Lage O.M."/>
            <person name="Pohl T."/>
            <person name="Merkel B.J."/>
            <person name="Hornburger P."/>
            <person name="Mueller R.-W."/>
            <person name="Bruemmer F."/>
            <person name="Labrenz M."/>
            <person name="Spormann A.M."/>
            <person name="Op den Camp H."/>
            <person name="Overmann J."/>
            <person name="Amann R."/>
            <person name="Jetten M.S.M."/>
            <person name="Mascher T."/>
            <person name="Medema M.H."/>
            <person name="Devos D.P."/>
            <person name="Kaster A.-K."/>
            <person name="Ovreas L."/>
            <person name="Rohde M."/>
            <person name="Galperin M.Y."/>
            <person name="Jogler C."/>
        </authorList>
    </citation>
    <scope>NUCLEOTIDE SEQUENCE [LARGE SCALE GENOMIC DNA]</scope>
    <source>
        <strain evidence="12 13">Pan181</strain>
    </source>
</reference>
<proteinExistence type="inferred from homology"/>
<dbReference type="GO" id="GO:0005886">
    <property type="term" value="C:plasma membrane"/>
    <property type="evidence" value="ECO:0007669"/>
    <property type="project" value="UniProtKB-SubCell"/>
</dbReference>
<comment type="subcellular location">
    <subcellularLocation>
        <location evidence="1">Cell membrane</location>
        <topology evidence="1">Single-pass membrane protein</topology>
    </subcellularLocation>
</comment>
<keyword evidence="5" id="KW-1003">Cell membrane</keyword>
<evidence type="ECO:0000256" key="1">
    <source>
        <dbReference type="ARBA" id="ARBA00004162"/>
    </source>
</evidence>
<evidence type="ECO:0000313" key="13">
    <source>
        <dbReference type="Proteomes" id="UP000315750"/>
    </source>
</evidence>
<protein>
    <recommendedName>
        <fullName evidence="3">Sec translocon accessory complex subunit YajC</fullName>
    </recommendedName>
</protein>
<keyword evidence="13" id="KW-1185">Reference proteome</keyword>
<name>A0A518AKK4_9BACT</name>
<evidence type="ECO:0000256" key="4">
    <source>
        <dbReference type="ARBA" id="ARBA00022448"/>
    </source>
</evidence>
<keyword evidence="7" id="KW-0653">Protein transport</keyword>
<keyword evidence="9" id="KW-0811">Translocation</keyword>
<dbReference type="PRINTS" id="PR01853">
    <property type="entry name" value="YAJCTRNLCASE"/>
</dbReference>
<evidence type="ECO:0000313" key="12">
    <source>
        <dbReference type="EMBL" id="QDU55253.1"/>
    </source>
</evidence>
<evidence type="ECO:0000256" key="10">
    <source>
        <dbReference type="ARBA" id="ARBA00023136"/>
    </source>
</evidence>
<keyword evidence="4" id="KW-0813">Transport</keyword>
<evidence type="ECO:0000256" key="2">
    <source>
        <dbReference type="ARBA" id="ARBA00006742"/>
    </source>
</evidence>
<evidence type="ECO:0000256" key="5">
    <source>
        <dbReference type="ARBA" id="ARBA00022475"/>
    </source>
</evidence>
<evidence type="ECO:0000256" key="11">
    <source>
        <dbReference type="SAM" id="Phobius"/>
    </source>
</evidence>
<keyword evidence="8 11" id="KW-1133">Transmembrane helix</keyword>
<keyword evidence="10 11" id="KW-0472">Membrane</keyword>
<evidence type="ECO:0000256" key="9">
    <source>
        <dbReference type="ARBA" id="ARBA00023010"/>
    </source>
</evidence>
<evidence type="ECO:0000256" key="3">
    <source>
        <dbReference type="ARBA" id="ARBA00014962"/>
    </source>
</evidence>
<organism evidence="12 13">
    <name type="scientific">Aeoliella mucimassa</name>
    <dbReference type="NCBI Taxonomy" id="2527972"/>
    <lineage>
        <taxon>Bacteria</taxon>
        <taxon>Pseudomonadati</taxon>
        <taxon>Planctomycetota</taxon>
        <taxon>Planctomycetia</taxon>
        <taxon>Pirellulales</taxon>
        <taxon>Lacipirellulaceae</taxon>
        <taxon>Aeoliella</taxon>
    </lineage>
</organism>
<evidence type="ECO:0000256" key="8">
    <source>
        <dbReference type="ARBA" id="ARBA00022989"/>
    </source>
</evidence>
<dbReference type="PANTHER" id="PTHR33909:SF1">
    <property type="entry name" value="SEC TRANSLOCON ACCESSORY COMPLEX SUBUNIT YAJC"/>
    <property type="match status" value="1"/>
</dbReference>
<dbReference type="KEGG" id="amuc:Pan181_14400"/>
<dbReference type="GO" id="GO:0015031">
    <property type="term" value="P:protein transport"/>
    <property type="evidence" value="ECO:0007669"/>
    <property type="project" value="UniProtKB-KW"/>
</dbReference>
<dbReference type="SMART" id="SM01323">
    <property type="entry name" value="YajC"/>
    <property type="match status" value="1"/>
</dbReference>
<evidence type="ECO:0000256" key="7">
    <source>
        <dbReference type="ARBA" id="ARBA00022927"/>
    </source>
</evidence>
<keyword evidence="6 11" id="KW-0812">Transmembrane</keyword>
<comment type="similarity">
    <text evidence="2">Belongs to the YajC family.</text>
</comment>
<dbReference type="PANTHER" id="PTHR33909">
    <property type="entry name" value="SEC TRANSLOCON ACCESSORY COMPLEX SUBUNIT YAJC"/>
    <property type="match status" value="1"/>
</dbReference>